<proteinExistence type="predicted"/>
<dbReference type="Proteomes" id="UP001416858">
    <property type="component" value="Unassembled WGS sequence"/>
</dbReference>
<name>A0ABP9W0F4_9BACT</name>
<comment type="caution">
    <text evidence="1">The sequence shown here is derived from an EMBL/GenBank/DDBJ whole genome shotgun (WGS) entry which is preliminary data.</text>
</comment>
<keyword evidence="2" id="KW-1185">Reference proteome</keyword>
<accession>A0ABP9W0F4</accession>
<dbReference type="EMBL" id="BAABRO010000020">
    <property type="protein sequence ID" value="GAA5510280.1"/>
    <property type="molecule type" value="Genomic_DNA"/>
</dbReference>
<evidence type="ECO:0000313" key="2">
    <source>
        <dbReference type="Proteomes" id="UP001416858"/>
    </source>
</evidence>
<reference evidence="1 2" key="1">
    <citation type="submission" date="2024-02" db="EMBL/GenBank/DDBJ databases">
        <title>Rhodopirellula caenicola NBRC 110016.</title>
        <authorList>
            <person name="Ichikawa N."/>
            <person name="Katano-Makiyama Y."/>
            <person name="Hidaka K."/>
        </authorList>
    </citation>
    <scope>NUCLEOTIDE SEQUENCE [LARGE SCALE GENOMIC DNA]</scope>
    <source>
        <strain evidence="1 2">NBRC 110016</strain>
    </source>
</reference>
<sequence length="147" mass="17407">MCERGRILMPQVKTERLVRQQHFKDGVLDYQFHRRTELVLRWRVRSMQPEVGQEDRKGQENMRPGNLRVFIAVTQANHILLTYQSQLDATRRGYKERLKDGRLENGKELSIQVQSQMAVAVSFFCRTNFSVDFIPRRPPNGTMKNWD</sequence>
<organism evidence="1 2">
    <name type="scientific">Novipirellula caenicola</name>
    <dbReference type="NCBI Taxonomy" id="1536901"/>
    <lineage>
        <taxon>Bacteria</taxon>
        <taxon>Pseudomonadati</taxon>
        <taxon>Planctomycetota</taxon>
        <taxon>Planctomycetia</taxon>
        <taxon>Pirellulales</taxon>
        <taxon>Pirellulaceae</taxon>
        <taxon>Novipirellula</taxon>
    </lineage>
</organism>
<evidence type="ECO:0000313" key="1">
    <source>
        <dbReference type="EMBL" id="GAA5510280.1"/>
    </source>
</evidence>
<protein>
    <submittedName>
        <fullName evidence="1">Uncharacterized protein</fullName>
    </submittedName>
</protein>
<gene>
    <name evidence="1" type="ORF">Rcae01_05788</name>
</gene>